<dbReference type="Proteomes" id="UP001046870">
    <property type="component" value="Chromosome 5"/>
</dbReference>
<name>A0A9D3Q5U2_MEGAT</name>
<dbReference type="AlphaFoldDB" id="A0A9D3Q5U2"/>
<gene>
    <name evidence="1" type="ORF">MATL_G00079910</name>
</gene>
<protein>
    <submittedName>
        <fullName evidence="1">Uncharacterized protein</fullName>
    </submittedName>
</protein>
<evidence type="ECO:0000313" key="2">
    <source>
        <dbReference type="Proteomes" id="UP001046870"/>
    </source>
</evidence>
<dbReference type="EMBL" id="JAFDVH010000005">
    <property type="protein sequence ID" value="KAG7478377.1"/>
    <property type="molecule type" value="Genomic_DNA"/>
</dbReference>
<sequence>MNLKYEVNNTICFNLQYVFRLKGKVNGKQSLTSAIGFHLFWFGSLNQNIIYSQQYLTVRDCFPLHTVVKMRIGSPLQEQTFTCPLLQKIC</sequence>
<reference evidence="1" key="1">
    <citation type="submission" date="2021-01" db="EMBL/GenBank/DDBJ databases">
        <authorList>
            <person name="Zahm M."/>
            <person name="Roques C."/>
            <person name="Cabau C."/>
            <person name="Klopp C."/>
            <person name="Donnadieu C."/>
            <person name="Jouanno E."/>
            <person name="Lampietro C."/>
            <person name="Louis A."/>
            <person name="Herpin A."/>
            <person name="Echchiki A."/>
            <person name="Berthelot C."/>
            <person name="Parey E."/>
            <person name="Roest-Crollius H."/>
            <person name="Braasch I."/>
            <person name="Postlethwait J."/>
            <person name="Bobe J."/>
            <person name="Montfort J."/>
            <person name="Bouchez O."/>
            <person name="Begum T."/>
            <person name="Mejri S."/>
            <person name="Adams A."/>
            <person name="Chen W.-J."/>
            <person name="Guiguen Y."/>
        </authorList>
    </citation>
    <scope>NUCLEOTIDE SEQUENCE</scope>
    <source>
        <strain evidence="1">YG-15Mar2019-1</strain>
        <tissue evidence="1">Brain</tissue>
    </source>
</reference>
<accession>A0A9D3Q5U2</accession>
<comment type="caution">
    <text evidence="1">The sequence shown here is derived from an EMBL/GenBank/DDBJ whole genome shotgun (WGS) entry which is preliminary data.</text>
</comment>
<keyword evidence="2" id="KW-1185">Reference proteome</keyword>
<organism evidence="1 2">
    <name type="scientific">Megalops atlanticus</name>
    <name type="common">Tarpon</name>
    <name type="synonym">Clupea gigantea</name>
    <dbReference type="NCBI Taxonomy" id="7932"/>
    <lineage>
        <taxon>Eukaryota</taxon>
        <taxon>Metazoa</taxon>
        <taxon>Chordata</taxon>
        <taxon>Craniata</taxon>
        <taxon>Vertebrata</taxon>
        <taxon>Euteleostomi</taxon>
        <taxon>Actinopterygii</taxon>
        <taxon>Neopterygii</taxon>
        <taxon>Teleostei</taxon>
        <taxon>Elopiformes</taxon>
        <taxon>Megalopidae</taxon>
        <taxon>Megalops</taxon>
    </lineage>
</organism>
<proteinExistence type="predicted"/>
<evidence type="ECO:0000313" key="1">
    <source>
        <dbReference type="EMBL" id="KAG7478377.1"/>
    </source>
</evidence>